<proteinExistence type="inferred from homology"/>
<dbReference type="EMBL" id="JACHXA010000003">
    <property type="protein sequence ID" value="MBB3065039.1"/>
    <property type="molecule type" value="Genomic_DNA"/>
</dbReference>
<comment type="caution">
    <text evidence="9">The sequence shown here is derived from an EMBL/GenBank/DDBJ whole genome shotgun (WGS) entry which is preliminary data.</text>
</comment>
<sequence>MTAEKQMRVWLIGAAVFIALLFLLRGVLLPFVAGMGVAYLLDPVCDRLERMGLSRTLATVLVMAVSLVIFILFLLLLAPLIVSQFLDFLAQLPKIVDSLRAQVENLMALLRDRLDPETLSQLRESLRGSVSSGVAWMTDLLGGVLSGGVALINLLSLLFITPIVAFYLLRDWDVMVSRVDDYLPRRHRDTIRELVRQADETLAGFVRGQAAVCFVLGLFYMIGLVALGLEFGFVVGLLAGLLTFIPYVGSLTGLVLSVGLAIAQFDEPWRIAAVAILFFVGQAVEGNYLTPKLVGERTGLHAVWVIFALLAGGALFGFLGVLLALPVTAVIGVLVRFGLQRYRQSALFGIEDEAESKKAEGGM</sequence>
<feature type="transmembrane region" description="Helical" evidence="8">
    <location>
        <begin position="144"/>
        <end position="169"/>
    </location>
</feature>
<evidence type="ECO:0000256" key="3">
    <source>
        <dbReference type="ARBA" id="ARBA00022448"/>
    </source>
</evidence>
<keyword evidence="5 8" id="KW-0812">Transmembrane</keyword>
<evidence type="ECO:0000256" key="5">
    <source>
        <dbReference type="ARBA" id="ARBA00022692"/>
    </source>
</evidence>
<name>A0A839SST0_9PROT</name>
<dbReference type="Pfam" id="PF01594">
    <property type="entry name" value="AI-2E_transport"/>
    <property type="match status" value="1"/>
</dbReference>
<dbReference type="GO" id="GO:0055085">
    <property type="term" value="P:transmembrane transport"/>
    <property type="evidence" value="ECO:0007669"/>
    <property type="project" value="TreeGrafter"/>
</dbReference>
<accession>A0A839SST0</accession>
<evidence type="ECO:0000256" key="1">
    <source>
        <dbReference type="ARBA" id="ARBA00004651"/>
    </source>
</evidence>
<organism evidence="9 10">
    <name type="scientific">Limibacillus halophilus</name>
    <dbReference type="NCBI Taxonomy" id="1579333"/>
    <lineage>
        <taxon>Bacteria</taxon>
        <taxon>Pseudomonadati</taxon>
        <taxon>Pseudomonadota</taxon>
        <taxon>Alphaproteobacteria</taxon>
        <taxon>Rhodospirillales</taxon>
        <taxon>Rhodovibrionaceae</taxon>
        <taxon>Limibacillus</taxon>
    </lineage>
</organism>
<evidence type="ECO:0000256" key="6">
    <source>
        <dbReference type="ARBA" id="ARBA00022989"/>
    </source>
</evidence>
<keyword evidence="3" id="KW-0813">Transport</keyword>
<dbReference type="RefSeq" id="WP_183415851.1">
    <property type="nucleotide sequence ID" value="NZ_JACHXA010000003.1"/>
</dbReference>
<dbReference type="InterPro" id="IPR002549">
    <property type="entry name" value="AI-2E-like"/>
</dbReference>
<feature type="transmembrane region" description="Helical" evidence="8">
    <location>
        <begin position="12"/>
        <end position="41"/>
    </location>
</feature>
<evidence type="ECO:0000256" key="4">
    <source>
        <dbReference type="ARBA" id="ARBA00022475"/>
    </source>
</evidence>
<dbReference type="AlphaFoldDB" id="A0A839SST0"/>
<feature type="transmembrane region" description="Helical" evidence="8">
    <location>
        <begin position="302"/>
        <end position="335"/>
    </location>
</feature>
<dbReference type="GO" id="GO:0005886">
    <property type="term" value="C:plasma membrane"/>
    <property type="evidence" value="ECO:0007669"/>
    <property type="project" value="UniProtKB-SubCell"/>
</dbReference>
<feature type="transmembrane region" description="Helical" evidence="8">
    <location>
        <begin position="211"/>
        <end position="238"/>
    </location>
</feature>
<reference evidence="9 10" key="1">
    <citation type="submission" date="2020-08" db="EMBL/GenBank/DDBJ databases">
        <title>Genomic Encyclopedia of Type Strains, Phase III (KMG-III): the genomes of soil and plant-associated and newly described type strains.</title>
        <authorList>
            <person name="Whitman W."/>
        </authorList>
    </citation>
    <scope>NUCLEOTIDE SEQUENCE [LARGE SCALE GENOMIC DNA]</scope>
    <source>
        <strain evidence="9 10">CECT 8803</strain>
    </source>
</reference>
<evidence type="ECO:0000313" key="10">
    <source>
        <dbReference type="Proteomes" id="UP000581135"/>
    </source>
</evidence>
<evidence type="ECO:0000256" key="7">
    <source>
        <dbReference type="ARBA" id="ARBA00023136"/>
    </source>
</evidence>
<gene>
    <name evidence="9" type="ORF">FHR98_001318</name>
</gene>
<keyword evidence="10" id="KW-1185">Reference proteome</keyword>
<comment type="similarity">
    <text evidence="2">Belongs to the autoinducer-2 exporter (AI-2E) (TC 2.A.86) family.</text>
</comment>
<keyword evidence="4" id="KW-1003">Cell membrane</keyword>
<dbReference type="Proteomes" id="UP000581135">
    <property type="component" value="Unassembled WGS sequence"/>
</dbReference>
<keyword evidence="7 8" id="KW-0472">Membrane</keyword>
<dbReference type="PANTHER" id="PTHR21716:SF53">
    <property type="entry name" value="PERMEASE PERM-RELATED"/>
    <property type="match status" value="1"/>
</dbReference>
<evidence type="ECO:0000256" key="2">
    <source>
        <dbReference type="ARBA" id="ARBA00009773"/>
    </source>
</evidence>
<evidence type="ECO:0000313" key="9">
    <source>
        <dbReference type="EMBL" id="MBB3065039.1"/>
    </source>
</evidence>
<feature type="transmembrane region" description="Helical" evidence="8">
    <location>
        <begin position="269"/>
        <end position="290"/>
    </location>
</feature>
<feature type="transmembrane region" description="Helical" evidence="8">
    <location>
        <begin position="244"/>
        <end position="262"/>
    </location>
</feature>
<dbReference type="PANTHER" id="PTHR21716">
    <property type="entry name" value="TRANSMEMBRANE PROTEIN"/>
    <property type="match status" value="1"/>
</dbReference>
<protein>
    <submittedName>
        <fullName evidence="9">Putative PurR-regulated permease PerM</fullName>
    </submittedName>
</protein>
<feature type="transmembrane region" description="Helical" evidence="8">
    <location>
        <begin position="53"/>
        <end position="82"/>
    </location>
</feature>
<comment type="subcellular location">
    <subcellularLocation>
        <location evidence="1">Cell membrane</location>
        <topology evidence="1">Multi-pass membrane protein</topology>
    </subcellularLocation>
</comment>
<keyword evidence="6 8" id="KW-1133">Transmembrane helix</keyword>
<evidence type="ECO:0000256" key="8">
    <source>
        <dbReference type="SAM" id="Phobius"/>
    </source>
</evidence>